<dbReference type="InterPro" id="IPR011102">
    <property type="entry name" value="Sig_transdc_His_kinase_HWE"/>
</dbReference>
<dbReference type="SUPFAM" id="SSF55785">
    <property type="entry name" value="PYP-like sensor domain (PAS domain)"/>
    <property type="match status" value="1"/>
</dbReference>
<keyword evidence="4" id="KW-0597">Phosphoprotein</keyword>
<keyword evidence="9" id="KW-0547">Nucleotide-binding</keyword>
<evidence type="ECO:0000259" key="13">
    <source>
        <dbReference type="PROSITE" id="PS50113"/>
    </source>
</evidence>
<keyword evidence="11" id="KW-0067">ATP-binding</keyword>
<dbReference type="Gene3D" id="3.30.450.20">
    <property type="entry name" value="PAS domain"/>
    <property type="match status" value="1"/>
</dbReference>
<dbReference type="InterPro" id="IPR013656">
    <property type="entry name" value="PAS_4"/>
</dbReference>
<evidence type="ECO:0000256" key="12">
    <source>
        <dbReference type="ARBA" id="ARBA00023026"/>
    </source>
</evidence>
<evidence type="ECO:0000256" key="8">
    <source>
        <dbReference type="ARBA" id="ARBA00022737"/>
    </source>
</evidence>
<evidence type="ECO:0000256" key="9">
    <source>
        <dbReference type="ARBA" id="ARBA00022741"/>
    </source>
</evidence>
<feature type="domain" description="PAC" evidence="13">
    <location>
        <begin position="150"/>
        <end position="204"/>
    </location>
</feature>
<dbReference type="GO" id="GO:0005524">
    <property type="term" value="F:ATP binding"/>
    <property type="evidence" value="ECO:0007669"/>
    <property type="project" value="UniProtKB-KW"/>
</dbReference>
<dbReference type="EC" id="2.7.13.3" evidence="2"/>
<dbReference type="GO" id="GO:0004673">
    <property type="term" value="F:protein histidine kinase activity"/>
    <property type="evidence" value="ECO:0007669"/>
    <property type="project" value="UniProtKB-EC"/>
</dbReference>
<evidence type="ECO:0000313" key="15">
    <source>
        <dbReference type="Proteomes" id="UP000474159"/>
    </source>
</evidence>
<keyword evidence="7" id="KW-0808">Transferase</keyword>
<gene>
    <name evidence="14" type="ORF">F6X53_00720</name>
</gene>
<dbReference type="OrthoDB" id="9813940at2"/>
<evidence type="ECO:0000256" key="3">
    <source>
        <dbReference type="ARBA" id="ARBA00021740"/>
    </source>
</evidence>
<dbReference type="EMBL" id="VZZK01000001">
    <property type="protein sequence ID" value="KAB1081914.1"/>
    <property type="molecule type" value="Genomic_DNA"/>
</dbReference>
<name>A0A6L3T4P9_9HYPH</name>
<dbReference type="AlphaFoldDB" id="A0A6L3T4P9"/>
<organism evidence="14 15">
    <name type="scientific">Methylobacterium soli</name>
    <dbReference type="NCBI Taxonomy" id="553447"/>
    <lineage>
        <taxon>Bacteria</taxon>
        <taxon>Pseudomonadati</taxon>
        <taxon>Pseudomonadota</taxon>
        <taxon>Alphaproteobacteria</taxon>
        <taxon>Hyphomicrobiales</taxon>
        <taxon>Methylobacteriaceae</taxon>
        <taxon>Methylobacterium</taxon>
    </lineage>
</organism>
<evidence type="ECO:0000256" key="7">
    <source>
        <dbReference type="ARBA" id="ARBA00022679"/>
    </source>
</evidence>
<evidence type="ECO:0000313" key="14">
    <source>
        <dbReference type="EMBL" id="KAB1081914.1"/>
    </source>
</evidence>
<evidence type="ECO:0000256" key="11">
    <source>
        <dbReference type="ARBA" id="ARBA00022840"/>
    </source>
</evidence>
<evidence type="ECO:0000256" key="10">
    <source>
        <dbReference type="ARBA" id="ARBA00022777"/>
    </source>
</evidence>
<keyword evidence="6" id="KW-0288">FMN</keyword>
<evidence type="ECO:0000256" key="5">
    <source>
        <dbReference type="ARBA" id="ARBA00022630"/>
    </source>
</evidence>
<dbReference type="PANTHER" id="PTHR41523">
    <property type="entry name" value="TWO-COMPONENT SYSTEM SENSOR PROTEIN"/>
    <property type="match status" value="1"/>
</dbReference>
<dbReference type="CDD" id="cd00130">
    <property type="entry name" value="PAS"/>
    <property type="match status" value="1"/>
</dbReference>
<dbReference type="InterPro" id="IPR035965">
    <property type="entry name" value="PAS-like_dom_sf"/>
</dbReference>
<dbReference type="InterPro" id="IPR000700">
    <property type="entry name" value="PAS-assoc_C"/>
</dbReference>
<sequence>MVDRHTAALEAENAHLRALLAQAQRRAAADADRFAAENARALAEAASLACLYERGLAEGAARLTRVEDLNTQLRASEELNRRILWTTTDCVKILDLDGRLIAVSENGPSVLGAKDCTALVGQSWIAFWSCEASRARIGEALKAARAGRASRFQAMLEIGSSTRTVTWWDVAVTPVNGDDGQPERILAVSRDISELKQNEARQTLLMQELAHRVKNTLAMVQAVATQTLRNAVSLEAAGEALGARLIALAQAHDVLMQGSWSSTDLRKLVAGAVKLHGDGAPDRFRVQGPDLILGARPGLTLGLMLHELGTNAAKYGALSTPDGHVEIAWNIVRSGSTEHLHFRWEEVGGPLVAAPTRSGFGTRLIERSLSHSFDGIVSLSYPSTGVVLTLEAPLAGVLGEAA</sequence>
<keyword evidence="5" id="KW-0285">Flavoprotein</keyword>
<reference evidence="14 15" key="1">
    <citation type="submission" date="2019-09" db="EMBL/GenBank/DDBJ databases">
        <title>YIM 48816 draft genome.</title>
        <authorList>
            <person name="Jiang L."/>
        </authorList>
    </citation>
    <scope>NUCLEOTIDE SEQUENCE [LARGE SCALE GENOMIC DNA]</scope>
    <source>
        <strain evidence="14 15">YIM 48816</strain>
    </source>
</reference>
<keyword evidence="12" id="KW-0843">Virulence</keyword>
<keyword evidence="15" id="KW-1185">Reference proteome</keyword>
<dbReference type="SMART" id="SM00911">
    <property type="entry name" value="HWE_HK"/>
    <property type="match status" value="1"/>
</dbReference>
<comment type="catalytic activity">
    <reaction evidence="1">
        <text>ATP + protein L-histidine = ADP + protein N-phospho-L-histidine.</text>
        <dbReference type="EC" id="2.7.13.3"/>
    </reaction>
</comment>
<comment type="caution">
    <text evidence="14">The sequence shown here is derived from an EMBL/GenBank/DDBJ whole genome shotgun (WGS) entry which is preliminary data.</text>
</comment>
<dbReference type="Pfam" id="PF07536">
    <property type="entry name" value="HWE_HK"/>
    <property type="match status" value="1"/>
</dbReference>
<dbReference type="Pfam" id="PF08448">
    <property type="entry name" value="PAS_4"/>
    <property type="match status" value="1"/>
</dbReference>
<proteinExistence type="predicted"/>
<dbReference type="InterPro" id="IPR000014">
    <property type="entry name" value="PAS"/>
</dbReference>
<keyword evidence="10" id="KW-0418">Kinase</keyword>
<evidence type="ECO:0000256" key="2">
    <source>
        <dbReference type="ARBA" id="ARBA00012438"/>
    </source>
</evidence>
<keyword evidence="8" id="KW-0677">Repeat</keyword>
<accession>A0A6L3T4P9</accession>
<protein>
    <recommendedName>
        <fullName evidence="3">Blue-light-activated histidine kinase</fullName>
        <ecNumber evidence="2">2.7.13.3</ecNumber>
    </recommendedName>
</protein>
<dbReference type="PROSITE" id="PS50113">
    <property type="entry name" value="PAC"/>
    <property type="match status" value="1"/>
</dbReference>
<dbReference type="PANTHER" id="PTHR41523:SF7">
    <property type="entry name" value="HISTIDINE KINASE"/>
    <property type="match status" value="1"/>
</dbReference>
<dbReference type="Proteomes" id="UP000474159">
    <property type="component" value="Unassembled WGS sequence"/>
</dbReference>
<dbReference type="NCBIfam" id="TIGR00229">
    <property type="entry name" value="sensory_box"/>
    <property type="match status" value="1"/>
</dbReference>
<evidence type="ECO:0000256" key="1">
    <source>
        <dbReference type="ARBA" id="ARBA00000085"/>
    </source>
</evidence>
<evidence type="ECO:0000256" key="4">
    <source>
        <dbReference type="ARBA" id="ARBA00022553"/>
    </source>
</evidence>
<evidence type="ECO:0000256" key="6">
    <source>
        <dbReference type="ARBA" id="ARBA00022643"/>
    </source>
</evidence>